<sequence length="673" mass="75949">MRKQRCSEERPKCASCVRMKLDCKYREPQPTKKDKTLVEILDRLKSLERKVDELSIRGTAPSSQFEPLPRHPHQTHGSDSLSAEPSRSNSWPPTSTANPHASLRRNTSSKSHYEYVSGAYKMLTWPFVQRLFETMQFDSSQINFASLQKDGLAIMMGLRPGPPPLSTDTFGTQILESLGPSISGHQEMTFGPIDLSWETISRQSKAYFDTFNLLYPVVDRQSFQTRILPMVTNHGFDEGMESTLALLVLSLGEVAIAGTEGEPLVIFRGHPSGVKGGSPGRPPGSQLFNEARKRMGFNLTDFSLENVQLFVLASLYYGSCCLHTEFWRMTSSASLACQALLTSNPEELKSPRADLARRLFWHCLIMETFLNLEFNVPSTGLQHLEDIVGLPDFSAGDFSEEDYISNQASHFQEHFASQIALRRLSVEFNATLSNVNDMPFGGSPTPGPLDGTQSSVITTMKHLAAQLDQWRGLLPAYLSWADTPFDSFLGTDLNTYNNPVHSQQVLDGHSQVNFSSEPINDPAPDYLYAEDIQNAMLRTRYFYVKFLIFRPFIYKALHYPEHMTQEDAEGVAICLQSSLLWPVAMSPIRDKKRLIPCIVFWSQNLFGILVLLHLSQQVPILIRIRNDLLGNQFAIDAKETIRLYLDWIRDLKDIDATASWCWAIVEALFPLET</sequence>
<name>A0A9P8RLX5_9PEZI</name>
<evidence type="ECO:0000313" key="5">
    <source>
        <dbReference type="EMBL" id="KAH6646471.1"/>
    </source>
</evidence>
<protein>
    <recommendedName>
        <fullName evidence="4">Xylanolytic transcriptional activator regulatory domain-containing protein</fullName>
    </recommendedName>
</protein>
<dbReference type="EMBL" id="JAGPXC010000010">
    <property type="protein sequence ID" value="KAH6646471.1"/>
    <property type="molecule type" value="Genomic_DNA"/>
</dbReference>
<feature type="compositionally biased region" description="Polar residues" evidence="3">
    <location>
        <begin position="75"/>
        <end position="108"/>
    </location>
</feature>
<dbReference type="GO" id="GO:0003677">
    <property type="term" value="F:DNA binding"/>
    <property type="evidence" value="ECO:0007669"/>
    <property type="project" value="InterPro"/>
</dbReference>
<dbReference type="GO" id="GO:0008270">
    <property type="term" value="F:zinc ion binding"/>
    <property type="evidence" value="ECO:0007669"/>
    <property type="project" value="InterPro"/>
</dbReference>
<proteinExistence type="predicted"/>
<feature type="region of interest" description="Disordered" evidence="3">
    <location>
        <begin position="55"/>
        <end position="108"/>
    </location>
</feature>
<reference evidence="5" key="1">
    <citation type="journal article" date="2021" name="Nat. Commun.">
        <title>Genetic determinants of endophytism in the Arabidopsis root mycobiome.</title>
        <authorList>
            <person name="Mesny F."/>
            <person name="Miyauchi S."/>
            <person name="Thiergart T."/>
            <person name="Pickel B."/>
            <person name="Atanasova L."/>
            <person name="Karlsson M."/>
            <person name="Huettel B."/>
            <person name="Barry K.W."/>
            <person name="Haridas S."/>
            <person name="Chen C."/>
            <person name="Bauer D."/>
            <person name="Andreopoulos W."/>
            <person name="Pangilinan J."/>
            <person name="LaButti K."/>
            <person name="Riley R."/>
            <person name="Lipzen A."/>
            <person name="Clum A."/>
            <person name="Drula E."/>
            <person name="Henrissat B."/>
            <person name="Kohler A."/>
            <person name="Grigoriev I.V."/>
            <person name="Martin F.M."/>
            <person name="Hacquard S."/>
        </authorList>
    </citation>
    <scope>NUCLEOTIDE SEQUENCE</scope>
    <source>
        <strain evidence="5">MPI-SDFR-AT-0073</strain>
    </source>
</reference>
<keyword evidence="6" id="KW-1185">Reference proteome</keyword>
<organism evidence="5 6">
    <name type="scientific">Truncatella angustata</name>
    <dbReference type="NCBI Taxonomy" id="152316"/>
    <lineage>
        <taxon>Eukaryota</taxon>
        <taxon>Fungi</taxon>
        <taxon>Dikarya</taxon>
        <taxon>Ascomycota</taxon>
        <taxon>Pezizomycotina</taxon>
        <taxon>Sordariomycetes</taxon>
        <taxon>Xylariomycetidae</taxon>
        <taxon>Amphisphaeriales</taxon>
        <taxon>Sporocadaceae</taxon>
        <taxon>Truncatella</taxon>
    </lineage>
</organism>
<dbReference type="Pfam" id="PF04082">
    <property type="entry name" value="Fungal_trans"/>
    <property type="match status" value="1"/>
</dbReference>
<dbReference type="CDD" id="cd00067">
    <property type="entry name" value="GAL4"/>
    <property type="match status" value="1"/>
</dbReference>
<keyword evidence="2" id="KW-0539">Nucleus</keyword>
<keyword evidence="1" id="KW-0479">Metal-binding</keyword>
<accession>A0A9P8RLX5</accession>
<dbReference type="GeneID" id="70123743"/>
<dbReference type="PANTHER" id="PTHR47785">
    <property type="entry name" value="ZN(II)2CYS6 TRANSCRIPTION FACTOR (EUROFUNG)-RELATED-RELATED"/>
    <property type="match status" value="1"/>
</dbReference>
<dbReference type="InterPro" id="IPR007219">
    <property type="entry name" value="XnlR_reg_dom"/>
</dbReference>
<evidence type="ECO:0000256" key="3">
    <source>
        <dbReference type="SAM" id="MobiDB-lite"/>
    </source>
</evidence>
<dbReference type="OrthoDB" id="6133115at2759"/>
<dbReference type="GO" id="GO:0000981">
    <property type="term" value="F:DNA-binding transcription factor activity, RNA polymerase II-specific"/>
    <property type="evidence" value="ECO:0007669"/>
    <property type="project" value="InterPro"/>
</dbReference>
<dbReference type="CDD" id="cd12148">
    <property type="entry name" value="fungal_TF_MHR"/>
    <property type="match status" value="1"/>
</dbReference>
<evidence type="ECO:0000256" key="1">
    <source>
        <dbReference type="ARBA" id="ARBA00022723"/>
    </source>
</evidence>
<dbReference type="AlphaFoldDB" id="A0A9P8RLX5"/>
<dbReference type="Gene3D" id="4.10.240.10">
    <property type="entry name" value="Zn(2)-C6 fungal-type DNA-binding domain"/>
    <property type="match status" value="1"/>
</dbReference>
<dbReference type="PANTHER" id="PTHR47785:SF6">
    <property type="entry name" value="ZN(II)2CYS6 TRANSCRIPTION FACTOR (EUROFUNG)"/>
    <property type="match status" value="1"/>
</dbReference>
<dbReference type="InterPro" id="IPR001138">
    <property type="entry name" value="Zn2Cys6_DnaBD"/>
</dbReference>
<comment type="caution">
    <text evidence="5">The sequence shown here is derived from an EMBL/GenBank/DDBJ whole genome shotgun (WGS) entry which is preliminary data.</text>
</comment>
<dbReference type="InterPro" id="IPR036864">
    <property type="entry name" value="Zn2-C6_fun-type_DNA-bd_sf"/>
</dbReference>
<evidence type="ECO:0000259" key="4">
    <source>
        <dbReference type="Pfam" id="PF04082"/>
    </source>
</evidence>
<dbReference type="GO" id="GO:0006351">
    <property type="term" value="P:DNA-templated transcription"/>
    <property type="evidence" value="ECO:0007669"/>
    <property type="project" value="InterPro"/>
</dbReference>
<evidence type="ECO:0000256" key="2">
    <source>
        <dbReference type="ARBA" id="ARBA00023242"/>
    </source>
</evidence>
<feature type="domain" description="Xylanolytic transcriptional activator regulatory" evidence="4">
    <location>
        <begin position="206"/>
        <end position="414"/>
    </location>
</feature>
<dbReference type="Proteomes" id="UP000758603">
    <property type="component" value="Unassembled WGS sequence"/>
</dbReference>
<dbReference type="RefSeq" id="XP_045952985.1">
    <property type="nucleotide sequence ID" value="XM_046094850.1"/>
</dbReference>
<dbReference type="InterPro" id="IPR053181">
    <property type="entry name" value="EcdB-like_regulator"/>
</dbReference>
<gene>
    <name evidence="5" type="ORF">BKA67DRAFT_104793</name>
</gene>
<evidence type="ECO:0000313" key="6">
    <source>
        <dbReference type="Proteomes" id="UP000758603"/>
    </source>
</evidence>